<feature type="compositionally biased region" description="Basic and acidic residues" evidence="2">
    <location>
        <begin position="71"/>
        <end position="83"/>
    </location>
</feature>
<feature type="coiled-coil region" evidence="1">
    <location>
        <begin position="249"/>
        <end position="283"/>
    </location>
</feature>
<accession>A0A1L8DBV1</accession>
<dbReference type="PROSITE" id="PS50913">
    <property type="entry name" value="GRIP"/>
    <property type="match status" value="1"/>
</dbReference>
<reference evidence="4" key="1">
    <citation type="submission" date="2016-12" db="EMBL/GenBank/DDBJ databases">
        <title>An insight into the sialome and mialome of the sand fly, Nyssomyia neivai.</title>
        <authorList>
            <person name="Sebastian V."/>
            <person name="Goulart T.M."/>
            <person name="Oliveira W."/>
            <person name="Calvo E."/>
            <person name="Oliveira L.F."/>
            <person name="Pinto M.C."/>
            <person name="Rosselino A.M."/>
            <person name="Ribeiro J.M."/>
        </authorList>
    </citation>
    <scope>NUCLEOTIDE SEQUENCE</scope>
</reference>
<evidence type="ECO:0000256" key="1">
    <source>
        <dbReference type="SAM" id="Coils"/>
    </source>
</evidence>
<protein>
    <submittedName>
        <fullName evidence="4">Putative quick-to-court isoform e</fullName>
    </submittedName>
</protein>
<proteinExistence type="predicted"/>
<dbReference type="AlphaFoldDB" id="A0A1L8DBV1"/>
<evidence type="ECO:0000256" key="2">
    <source>
        <dbReference type="SAM" id="MobiDB-lite"/>
    </source>
</evidence>
<feature type="region of interest" description="Disordered" evidence="2">
    <location>
        <begin position="379"/>
        <end position="401"/>
    </location>
</feature>
<feature type="compositionally biased region" description="Low complexity" evidence="2">
    <location>
        <begin position="144"/>
        <end position="156"/>
    </location>
</feature>
<evidence type="ECO:0000259" key="3">
    <source>
        <dbReference type="PROSITE" id="PS50913"/>
    </source>
</evidence>
<keyword evidence="1" id="KW-0175">Coiled coil</keyword>
<evidence type="ECO:0000313" key="4">
    <source>
        <dbReference type="EMBL" id="JAV03941.1"/>
    </source>
</evidence>
<feature type="compositionally biased region" description="Polar residues" evidence="2">
    <location>
        <begin position="114"/>
        <end position="124"/>
    </location>
</feature>
<feature type="region of interest" description="Disordered" evidence="2">
    <location>
        <begin position="114"/>
        <end position="186"/>
    </location>
</feature>
<feature type="region of interest" description="Disordered" evidence="2">
    <location>
        <begin position="54"/>
        <end position="84"/>
    </location>
</feature>
<organism evidence="4">
    <name type="scientific">Nyssomyia neivai</name>
    <dbReference type="NCBI Taxonomy" id="330878"/>
    <lineage>
        <taxon>Eukaryota</taxon>
        <taxon>Metazoa</taxon>
        <taxon>Ecdysozoa</taxon>
        <taxon>Arthropoda</taxon>
        <taxon>Hexapoda</taxon>
        <taxon>Insecta</taxon>
        <taxon>Pterygota</taxon>
        <taxon>Neoptera</taxon>
        <taxon>Endopterygota</taxon>
        <taxon>Diptera</taxon>
        <taxon>Nematocera</taxon>
        <taxon>Psychodoidea</taxon>
        <taxon>Psychodidae</taxon>
        <taxon>Nyssomyia</taxon>
    </lineage>
</organism>
<feature type="coiled-coil region" evidence="1">
    <location>
        <begin position="459"/>
        <end position="486"/>
    </location>
</feature>
<dbReference type="EMBL" id="GFDF01010143">
    <property type="protein sequence ID" value="JAV03941.1"/>
    <property type="molecule type" value="Transcribed_RNA"/>
</dbReference>
<dbReference type="InterPro" id="IPR000237">
    <property type="entry name" value="GRIP_dom"/>
</dbReference>
<feature type="domain" description="GRIP" evidence="3">
    <location>
        <begin position="556"/>
        <end position="604"/>
    </location>
</feature>
<name>A0A1L8DBV1_9DIPT</name>
<feature type="compositionally biased region" description="Polar residues" evidence="2">
    <location>
        <begin position="54"/>
        <end position="63"/>
    </location>
</feature>
<dbReference type="Pfam" id="PF01465">
    <property type="entry name" value="GRIP"/>
    <property type="match status" value="1"/>
</dbReference>
<sequence length="608" mass="68643">MASNPTTPLTQRHVNSGGDSGAVQREGTRIPQLMMSSPQFFRRSISLRLRGSKSATCSNFTSPTSPPKPFHTSEHSQHSRETKQFTITESIQSGAKEVPTEPSCKHHHLNQFCNDSHRQSQPQSPLDVAKGNNIIGNSNRDHGLSLNLNNLTPSTSVGKSPFTPQTPKTPSGACKTPKTPPVTPDLYPNGYYEDDLDSVHSYSSGRSTMSCEHAYVARNGTTFSGRRMKYVVHCSSYAGATGDDYLTPTQRAQRQIKRLREMLLQAKIDLEQKDSEILRLTKEVVELRLFKASLSSPEERSNSSDAVTVRENTVNDLQTSTDVSPIVDMVDEGGGLTKLSPRHQLLQSNMAHAQIMEKLCQSEMQSSFADSGHFEDMTTSSVHSKDSFVQTQDQASGTDYSDADRQELIELYERRIEELIRQQDHEKQETKRSHNDRVEALLQKLSVSNTRFTDLMPDYEQAKERIRELEKELDALQMKLQAQEDKQNKMYLHMYSKGQEAERISHAGQVLEFARQAPNRVSVPELLQQLQVTQDELENIKTMYRRLIDAQQSKNKVDPEVTLQFLKSAIYYFLTDKENSQGHLNAIESILGFSDLERSNIDKARSNK</sequence>
<feature type="region of interest" description="Disordered" evidence="2">
    <location>
        <begin position="1"/>
        <end position="24"/>
    </location>
</feature>
<feature type="compositionally biased region" description="Polar residues" evidence="2">
    <location>
        <begin position="1"/>
        <end position="14"/>
    </location>
</feature>
<feature type="compositionally biased region" description="Polar residues" evidence="2">
    <location>
        <begin position="379"/>
        <end position="399"/>
    </location>
</feature>